<accession>A0A1M7BQ10</accession>
<dbReference type="AlphaFoldDB" id="A0A1M7BQ10"/>
<evidence type="ECO:0000256" key="2">
    <source>
        <dbReference type="ARBA" id="ARBA00023125"/>
    </source>
</evidence>
<evidence type="ECO:0000259" key="4">
    <source>
        <dbReference type="PROSITE" id="PS50995"/>
    </source>
</evidence>
<evidence type="ECO:0000256" key="1">
    <source>
        <dbReference type="ARBA" id="ARBA00023015"/>
    </source>
</evidence>
<dbReference type="Gene3D" id="1.10.10.10">
    <property type="entry name" value="Winged helix-like DNA-binding domain superfamily/Winged helix DNA-binding domain"/>
    <property type="match status" value="1"/>
</dbReference>
<protein>
    <submittedName>
        <fullName evidence="5">DNA-binding transcriptional regulator, MarR family</fullName>
    </submittedName>
</protein>
<feature type="domain" description="HTH marR-type" evidence="4">
    <location>
        <begin position="1"/>
        <end position="97"/>
    </location>
</feature>
<dbReference type="STRING" id="1121322.SAMN02745136_05208"/>
<evidence type="ECO:0000256" key="3">
    <source>
        <dbReference type="ARBA" id="ARBA00023163"/>
    </source>
</evidence>
<dbReference type="InterPro" id="IPR000835">
    <property type="entry name" value="HTH_MarR-typ"/>
</dbReference>
<dbReference type="GO" id="GO:0003700">
    <property type="term" value="F:DNA-binding transcription factor activity"/>
    <property type="evidence" value="ECO:0007669"/>
    <property type="project" value="InterPro"/>
</dbReference>
<dbReference type="GO" id="GO:0003677">
    <property type="term" value="F:DNA binding"/>
    <property type="evidence" value="ECO:0007669"/>
    <property type="project" value="UniProtKB-KW"/>
</dbReference>
<keyword evidence="3" id="KW-0804">Transcription</keyword>
<dbReference type="InterPro" id="IPR036388">
    <property type="entry name" value="WH-like_DNA-bd_sf"/>
</dbReference>
<sequence>MNMYDNEGINQEELSSMLHIDKAATARSIKSLEKKGYIIREVKTKDRRVKKLFLTDNVKGQKENFSSLIQKWEDFITEGMETETLTQFSKVIKLMAQKSEIADFDEFFK</sequence>
<dbReference type="InterPro" id="IPR036390">
    <property type="entry name" value="WH_DNA-bd_sf"/>
</dbReference>
<evidence type="ECO:0000313" key="5">
    <source>
        <dbReference type="EMBL" id="SHL57138.1"/>
    </source>
</evidence>
<dbReference type="PRINTS" id="PR00598">
    <property type="entry name" value="HTHMARR"/>
</dbReference>
<dbReference type="SUPFAM" id="SSF46785">
    <property type="entry name" value="Winged helix' DNA-binding domain"/>
    <property type="match status" value="1"/>
</dbReference>
<keyword evidence="2 5" id="KW-0238">DNA-binding</keyword>
<gene>
    <name evidence="5" type="ORF">SAMN02745136_05208</name>
</gene>
<dbReference type="EMBL" id="FRAC01000038">
    <property type="protein sequence ID" value="SHL57138.1"/>
    <property type="molecule type" value="Genomic_DNA"/>
</dbReference>
<dbReference type="SMART" id="SM00347">
    <property type="entry name" value="HTH_MARR"/>
    <property type="match status" value="1"/>
</dbReference>
<organism evidence="5 6">
    <name type="scientific">Anaerocolumna jejuensis DSM 15929</name>
    <dbReference type="NCBI Taxonomy" id="1121322"/>
    <lineage>
        <taxon>Bacteria</taxon>
        <taxon>Bacillati</taxon>
        <taxon>Bacillota</taxon>
        <taxon>Clostridia</taxon>
        <taxon>Lachnospirales</taxon>
        <taxon>Lachnospiraceae</taxon>
        <taxon>Anaerocolumna</taxon>
    </lineage>
</organism>
<name>A0A1M7BQ10_9FIRM</name>
<dbReference type="PROSITE" id="PS50995">
    <property type="entry name" value="HTH_MARR_2"/>
    <property type="match status" value="1"/>
</dbReference>
<dbReference type="Pfam" id="PF01047">
    <property type="entry name" value="MarR"/>
    <property type="match status" value="1"/>
</dbReference>
<reference evidence="5 6" key="1">
    <citation type="submission" date="2016-11" db="EMBL/GenBank/DDBJ databases">
        <authorList>
            <person name="Jaros S."/>
            <person name="Januszkiewicz K."/>
            <person name="Wedrychowicz H."/>
        </authorList>
    </citation>
    <scope>NUCLEOTIDE SEQUENCE [LARGE SCALE GENOMIC DNA]</scope>
    <source>
        <strain evidence="5 6">DSM 15929</strain>
    </source>
</reference>
<keyword evidence="1" id="KW-0805">Transcription regulation</keyword>
<proteinExistence type="predicted"/>
<dbReference type="PANTHER" id="PTHR42756">
    <property type="entry name" value="TRANSCRIPTIONAL REGULATOR, MARR"/>
    <property type="match status" value="1"/>
</dbReference>
<dbReference type="Proteomes" id="UP000184386">
    <property type="component" value="Unassembled WGS sequence"/>
</dbReference>
<keyword evidence="6" id="KW-1185">Reference proteome</keyword>
<evidence type="ECO:0000313" key="6">
    <source>
        <dbReference type="Proteomes" id="UP000184386"/>
    </source>
</evidence>
<dbReference type="PANTHER" id="PTHR42756:SF2">
    <property type="entry name" value="MARR FAMILY REGULATORY PROTEIN"/>
    <property type="match status" value="1"/>
</dbReference>